<sequence>MNHRNAVITGLRDLAAFLEANPSIPVPRTATVHHFPHNPDDTALCAEVDQIAIWLGTTVDVDKIPHGHYTTSIHFGPVEYRAVAILSGARARHQAESSYYGHVHPE</sequence>
<accession>A0A7W8A6T5</accession>
<dbReference type="AlphaFoldDB" id="A0A7W8A6T5"/>
<organism evidence="1 2">
    <name type="scientific">Nonomuraea endophytica</name>
    <dbReference type="NCBI Taxonomy" id="714136"/>
    <lineage>
        <taxon>Bacteria</taxon>
        <taxon>Bacillati</taxon>
        <taxon>Actinomycetota</taxon>
        <taxon>Actinomycetes</taxon>
        <taxon>Streptosporangiales</taxon>
        <taxon>Streptosporangiaceae</taxon>
        <taxon>Nonomuraea</taxon>
    </lineage>
</organism>
<dbReference type="Proteomes" id="UP000568380">
    <property type="component" value="Unassembled WGS sequence"/>
</dbReference>
<protein>
    <submittedName>
        <fullName evidence="1">Uncharacterized protein</fullName>
    </submittedName>
</protein>
<evidence type="ECO:0000313" key="2">
    <source>
        <dbReference type="Proteomes" id="UP000568380"/>
    </source>
</evidence>
<comment type="caution">
    <text evidence="1">The sequence shown here is derived from an EMBL/GenBank/DDBJ whole genome shotgun (WGS) entry which is preliminary data.</text>
</comment>
<dbReference type="EMBL" id="JACHIN010000009">
    <property type="protein sequence ID" value="MBB5080687.1"/>
    <property type="molecule type" value="Genomic_DNA"/>
</dbReference>
<proteinExistence type="predicted"/>
<name>A0A7W8A6T5_9ACTN</name>
<reference evidence="1 2" key="1">
    <citation type="submission" date="2020-08" db="EMBL/GenBank/DDBJ databases">
        <title>Genomic Encyclopedia of Type Strains, Phase IV (KMG-IV): sequencing the most valuable type-strain genomes for metagenomic binning, comparative biology and taxonomic classification.</title>
        <authorList>
            <person name="Goeker M."/>
        </authorList>
    </citation>
    <scope>NUCLEOTIDE SEQUENCE [LARGE SCALE GENOMIC DNA]</scope>
    <source>
        <strain evidence="1 2">DSM 45385</strain>
    </source>
</reference>
<gene>
    <name evidence="1" type="ORF">HNR40_006176</name>
</gene>
<keyword evidence="2" id="KW-1185">Reference proteome</keyword>
<evidence type="ECO:0000313" key="1">
    <source>
        <dbReference type="EMBL" id="MBB5080687.1"/>
    </source>
</evidence>
<dbReference type="RefSeq" id="WP_184967403.1">
    <property type="nucleotide sequence ID" value="NZ_JACHIN010000009.1"/>
</dbReference>